<dbReference type="Proteomes" id="UP000572377">
    <property type="component" value="Unassembled WGS sequence"/>
</dbReference>
<dbReference type="InterPro" id="IPR011330">
    <property type="entry name" value="Glyco_hydro/deAcase_b/a-brl"/>
</dbReference>
<dbReference type="Gene3D" id="3.20.20.370">
    <property type="entry name" value="Glycoside hydrolase/deacetylase"/>
    <property type="match status" value="1"/>
</dbReference>
<feature type="signal peptide" evidence="2">
    <location>
        <begin position="1"/>
        <end position="20"/>
    </location>
</feature>
<feature type="compositionally biased region" description="Low complexity" evidence="1">
    <location>
        <begin position="121"/>
        <end position="138"/>
    </location>
</feature>
<accession>A0A849L362</accession>
<reference evidence="3 4" key="1">
    <citation type="submission" date="2020-05" db="EMBL/GenBank/DDBJ databases">
        <title>Gimesia benthica sp. nov., a novel planctomycete isolated from a deep-sea water sample of the Northwest Indian Ocean.</title>
        <authorList>
            <person name="Wang J."/>
            <person name="Ruan C."/>
            <person name="Song L."/>
            <person name="Zhu Y."/>
            <person name="Li A."/>
            <person name="Zheng X."/>
            <person name="Wang L."/>
            <person name="Lu Z."/>
            <person name="Huang Y."/>
            <person name="Du W."/>
            <person name="Zhou Y."/>
            <person name="Huang L."/>
            <person name="Dai X."/>
        </authorList>
    </citation>
    <scope>NUCLEOTIDE SEQUENCE [LARGE SCALE GENOMIC DNA]</scope>
    <source>
        <strain evidence="3 4">YYQ-30</strain>
    </source>
</reference>
<feature type="chain" id="PRO_5033035778" evidence="2">
    <location>
        <begin position="21"/>
        <end position="391"/>
    </location>
</feature>
<evidence type="ECO:0000313" key="4">
    <source>
        <dbReference type="Proteomes" id="UP000572377"/>
    </source>
</evidence>
<feature type="compositionally biased region" description="Low complexity" evidence="1">
    <location>
        <begin position="41"/>
        <end position="50"/>
    </location>
</feature>
<keyword evidence="4" id="KW-1185">Reference proteome</keyword>
<protein>
    <submittedName>
        <fullName evidence="3">Divergent polysaccharide deacetylase family protein</fullName>
    </submittedName>
</protein>
<sequence>MIRYLFGVVLGMAAVGAVLAAVAVLVPSENGPIAAMRDAGEAAPEAGPEAAPRPEPEPAPASEPEPAPTPEPAVPEPAAPEAGPEAAAPPIPEGPSLGTPAPGGDSGALGPSDDAAPSRIASAPQPAPQMAAPGAEAAPSVNVESAAVPQVGTISDDAAAELIEGDALAQNAVAFEAVGSQTLMAVILIDEGADSLLRGLVSSLGVPVTMGVTADIQNAGSVASAYRDAGVEVVAVLPSQGALGVTEGMSPAAVEPLLAEVFQRVPLATAVMDPINGPMPRDRDLTDAVLEALTVTGHGLLTHRGTGLNNVPLIADEAGVYSDVVYRVIDDNPGAANIALELGRGVLDASRGGSVIVVGRLRPETMDAIAAWTGSNEARSVTLAPVSAVLR</sequence>
<dbReference type="CDD" id="cd10936">
    <property type="entry name" value="CE4_DAC2"/>
    <property type="match status" value="1"/>
</dbReference>
<feature type="compositionally biased region" description="Pro residues" evidence="1">
    <location>
        <begin position="51"/>
        <end position="78"/>
    </location>
</feature>
<evidence type="ECO:0000313" key="3">
    <source>
        <dbReference type="EMBL" id="NNU80693.1"/>
    </source>
</evidence>
<evidence type="ECO:0000256" key="2">
    <source>
        <dbReference type="SAM" id="SignalP"/>
    </source>
</evidence>
<dbReference type="RefSeq" id="WP_171324674.1">
    <property type="nucleotide sequence ID" value="NZ_JABFBC010000001.1"/>
</dbReference>
<organism evidence="3 4">
    <name type="scientific">Halovulum dunhuangense</name>
    <dbReference type="NCBI Taxonomy" id="1505036"/>
    <lineage>
        <taxon>Bacteria</taxon>
        <taxon>Pseudomonadati</taxon>
        <taxon>Pseudomonadota</taxon>
        <taxon>Alphaproteobacteria</taxon>
        <taxon>Rhodobacterales</taxon>
        <taxon>Paracoccaceae</taxon>
        <taxon>Halovulum</taxon>
    </lineage>
</organism>
<dbReference type="EMBL" id="JABFBC010000001">
    <property type="protein sequence ID" value="NNU80693.1"/>
    <property type="molecule type" value="Genomic_DNA"/>
</dbReference>
<gene>
    <name evidence="3" type="ORF">HMH01_09620</name>
</gene>
<evidence type="ECO:0000256" key="1">
    <source>
        <dbReference type="SAM" id="MobiDB-lite"/>
    </source>
</evidence>
<proteinExistence type="predicted"/>
<comment type="caution">
    <text evidence="3">The sequence shown here is derived from an EMBL/GenBank/DDBJ whole genome shotgun (WGS) entry which is preliminary data.</text>
</comment>
<dbReference type="GO" id="GO:0005975">
    <property type="term" value="P:carbohydrate metabolic process"/>
    <property type="evidence" value="ECO:0007669"/>
    <property type="project" value="InterPro"/>
</dbReference>
<dbReference type="SUPFAM" id="SSF88713">
    <property type="entry name" value="Glycoside hydrolase/deacetylase"/>
    <property type="match status" value="1"/>
</dbReference>
<dbReference type="AlphaFoldDB" id="A0A849L362"/>
<feature type="region of interest" description="Disordered" evidence="1">
    <location>
        <begin position="38"/>
        <end position="138"/>
    </location>
</feature>
<name>A0A849L362_9RHOB</name>
<dbReference type="Pfam" id="PF04748">
    <property type="entry name" value="Polysacc_deac_2"/>
    <property type="match status" value="1"/>
</dbReference>
<dbReference type="InterPro" id="IPR006837">
    <property type="entry name" value="Divergent_DAC"/>
</dbReference>
<keyword evidence="2" id="KW-0732">Signal</keyword>